<evidence type="ECO:0000313" key="3">
    <source>
        <dbReference type="Proteomes" id="UP000596742"/>
    </source>
</evidence>
<proteinExistence type="predicted"/>
<name>A0A8B6CKP0_MYTGA</name>
<organism evidence="2 3">
    <name type="scientific">Mytilus galloprovincialis</name>
    <name type="common">Mediterranean mussel</name>
    <dbReference type="NCBI Taxonomy" id="29158"/>
    <lineage>
        <taxon>Eukaryota</taxon>
        <taxon>Metazoa</taxon>
        <taxon>Spiralia</taxon>
        <taxon>Lophotrochozoa</taxon>
        <taxon>Mollusca</taxon>
        <taxon>Bivalvia</taxon>
        <taxon>Autobranchia</taxon>
        <taxon>Pteriomorphia</taxon>
        <taxon>Mytilida</taxon>
        <taxon>Mytiloidea</taxon>
        <taxon>Mytilidae</taxon>
        <taxon>Mytilinae</taxon>
        <taxon>Mytilus</taxon>
    </lineage>
</organism>
<dbReference type="Proteomes" id="UP000596742">
    <property type="component" value="Unassembled WGS sequence"/>
</dbReference>
<dbReference type="EMBL" id="UYJE01001953">
    <property type="protein sequence ID" value="VDI06672.1"/>
    <property type="molecule type" value="Genomic_DNA"/>
</dbReference>
<evidence type="ECO:0000256" key="1">
    <source>
        <dbReference type="SAM" id="MobiDB-lite"/>
    </source>
</evidence>
<comment type="caution">
    <text evidence="2">The sequence shown here is derived from an EMBL/GenBank/DDBJ whole genome shotgun (WGS) entry which is preliminary data.</text>
</comment>
<evidence type="ECO:0000313" key="2">
    <source>
        <dbReference type="EMBL" id="VDI06672.1"/>
    </source>
</evidence>
<feature type="compositionally biased region" description="Basic and acidic residues" evidence="1">
    <location>
        <begin position="91"/>
        <end position="107"/>
    </location>
</feature>
<sequence>MDESGFELVTANRNYGHSQKGEKCIKIERFIPDNRGPLHGTDEWDRPEAHHLSRWCAEGSGAGCTRNQDPEVRMRVAADEDADVTDEDLGDPDHGEAHGRTSRWADN</sequence>
<dbReference type="AlphaFoldDB" id="A0A8B6CKP0"/>
<gene>
    <name evidence="2" type="ORF">MGAL_10B059952</name>
</gene>
<feature type="compositionally biased region" description="Acidic residues" evidence="1">
    <location>
        <begin position="79"/>
        <end position="90"/>
    </location>
</feature>
<feature type="region of interest" description="Disordered" evidence="1">
    <location>
        <begin position="78"/>
        <end position="107"/>
    </location>
</feature>
<reference evidence="2" key="1">
    <citation type="submission" date="2018-11" db="EMBL/GenBank/DDBJ databases">
        <authorList>
            <person name="Alioto T."/>
            <person name="Alioto T."/>
        </authorList>
    </citation>
    <scope>NUCLEOTIDE SEQUENCE</scope>
</reference>
<protein>
    <submittedName>
        <fullName evidence="2">Uncharacterized protein</fullName>
    </submittedName>
</protein>
<accession>A0A8B6CKP0</accession>
<keyword evidence="3" id="KW-1185">Reference proteome</keyword>